<feature type="compositionally biased region" description="Low complexity" evidence="2">
    <location>
        <begin position="115"/>
        <end position="136"/>
    </location>
</feature>
<feature type="region of interest" description="Disordered" evidence="2">
    <location>
        <begin position="106"/>
        <end position="154"/>
    </location>
</feature>
<dbReference type="InterPro" id="IPR046347">
    <property type="entry name" value="bZIP_sf"/>
</dbReference>
<sequence>MVRGRKKDMTIPVSRTIALQRDYRERKAKYVSDLEDKCKSLEEQNARLNEEITELREMLSEREQHNPGPDLELLECGIEVTKKEAFGDVIKTLSAAMSSIQNFTHLAEGQRHSHSSSSTPAASVASSSSLSSGAPSDPFPVYQMQAPTRCPSSVGSPSFSSSVVGYASNHRNVTPSPSPSFADATISQSNYQNTGNSYSASDYWNESSSRSMSYFDSDKPHVRPSHHSELTPHQGRSTSNLALEDAAQALSNLSSDVLSSQTPFRRSSSGYTTSIGSDNFSGYADNLPAGQSSHLRSTVYESRYGMAIRNSSGGHYTQTSG</sequence>
<feature type="compositionally biased region" description="Basic and acidic residues" evidence="2">
    <location>
        <begin position="216"/>
        <end position="230"/>
    </location>
</feature>
<accession>A0ABQ8VYP1</accession>
<dbReference type="EMBL" id="JANVFT010000003">
    <property type="protein sequence ID" value="KAJ4501146.1"/>
    <property type="molecule type" value="Genomic_DNA"/>
</dbReference>
<organism evidence="4 5">
    <name type="scientific">Lentinula lateritia</name>
    <dbReference type="NCBI Taxonomy" id="40482"/>
    <lineage>
        <taxon>Eukaryota</taxon>
        <taxon>Fungi</taxon>
        <taxon>Dikarya</taxon>
        <taxon>Basidiomycota</taxon>
        <taxon>Agaricomycotina</taxon>
        <taxon>Agaricomycetes</taxon>
        <taxon>Agaricomycetidae</taxon>
        <taxon>Agaricales</taxon>
        <taxon>Marasmiineae</taxon>
        <taxon>Omphalotaceae</taxon>
        <taxon>Lentinula</taxon>
    </lineage>
</organism>
<feature type="region of interest" description="Disordered" evidence="2">
    <location>
        <begin position="210"/>
        <end position="237"/>
    </location>
</feature>
<evidence type="ECO:0000256" key="2">
    <source>
        <dbReference type="SAM" id="MobiDB-lite"/>
    </source>
</evidence>
<evidence type="ECO:0000313" key="4">
    <source>
        <dbReference type="EMBL" id="KAJ4501146.1"/>
    </source>
</evidence>
<keyword evidence="5" id="KW-1185">Reference proteome</keyword>
<protein>
    <recommendedName>
        <fullName evidence="3">BZIP domain-containing protein</fullName>
    </recommendedName>
</protein>
<evidence type="ECO:0000259" key="3">
    <source>
        <dbReference type="Pfam" id="PF00170"/>
    </source>
</evidence>
<dbReference type="Proteomes" id="UP001150217">
    <property type="component" value="Unassembled WGS sequence"/>
</dbReference>
<dbReference type="InterPro" id="IPR004827">
    <property type="entry name" value="bZIP"/>
</dbReference>
<feature type="coiled-coil region" evidence="1">
    <location>
        <begin position="24"/>
        <end position="65"/>
    </location>
</feature>
<dbReference type="Gene3D" id="1.20.5.170">
    <property type="match status" value="1"/>
</dbReference>
<gene>
    <name evidence="4" type="ORF">C8R41DRAFT_808326</name>
</gene>
<keyword evidence="1" id="KW-0175">Coiled coil</keyword>
<comment type="caution">
    <text evidence="4">The sequence shown here is derived from an EMBL/GenBank/DDBJ whole genome shotgun (WGS) entry which is preliminary data.</text>
</comment>
<dbReference type="Pfam" id="PF00170">
    <property type="entry name" value="bZIP_1"/>
    <property type="match status" value="1"/>
</dbReference>
<evidence type="ECO:0000256" key="1">
    <source>
        <dbReference type="SAM" id="Coils"/>
    </source>
</evidence>
<reference evidence="4" key="1">
    <citation type="submission" date="2022-08" db="EMBL/GenBank/DDBJ databases">
        <title>A Global Phylogenomic Analysis of the Shiitake Genus Lentinula.</title>
        <authorList>
            <consortium name="DOE Joint Genome Institute"/>
            <person name="Sierra-Patev S."/>
            <person name="Min B."/>
            <person name="Naranjo-Ortiz M."/>
            <person name="Looney B."/>
            <person name="Konkel Z."/>
            <person name="Slot J.C."/>
            <person name="Sakamoto Y."/>
            <person name="Steenwyk J.L."/>
            <person name="Rokas A."/>
            <person name="Carro J."/>
            <person name="Camarero S."/>
            <person name="Ferreira P."/>
            <person name="Molpeceres G."/>
            <person name="Ruiz-Duenas F.J."/>
            <person name="Serrano A."/>
            <person name="Henrissat B."/>
            <person name="Drula E."/>
            <person name="Hughes K.W."/>
            <person name="Mata J.L."/>
            <person name="Ishikawa N.K."/>
            <person name="Vargas-Isla R."/>
            <person name="Ushijima S."/>
            <person name="Smith C.A."/>
            <person name="Ahrendt S."/>
            <person name="Andreopoulos W."/>
            <person name="He G."/>
            <person name="Labutti K."/>
            <person name="Lipzen A."/>
            <person name="Ng V."/>
            <person name="Riley R."/>
            <person name="Sandor L."/>
            <person name="Barry K."/>
            <person name="Martinez A.T."/>
            <person name="Xiao Y."/>
            <person name="Gibbons J.G."/>
            <person name="Terashima K."/>
            <person name="Grigoriev I.V."/>
            <person name="Hibbett D.S."/>
        </authorList>
    </citation>
    <scope>NUCLEOTIDE SEQUENCE</scope>
    <source>
        <strain evidence="4">RHP3577 ss4</strain>
    </source>
</reference>
<feature type="domain" description="BZIP" evidence="3">
    <location>
        <begin position="20"/>
        <end position="63"/>
    </location>
</feature>
<proteinExistence type="predicted"/>
<evidence type="ECO:0000313" key="5">
    <source>
        <dbReference type="Proteomes" id="UP001150217"/>
    </source>
</evidence>
<name>A0ABQ8VYP1_9AGAR</name>
<dbReference type="SUPFAM" id="SSF57959">
    <property type="entry name" value="Leucine zipper domain"/>
    <property type="match status" value="1"/>
</dbReference>